<reference evidence="1" key="1">
    <citation type="journal article" date="2020" name="mSystems">
        <title>Genome- and Community-Level Interaction Insights into Carbon Utilization and Element Cycling Functions of Hydrothermarchaeota in Hydrothermal Sediment.</title>
        <authorList>
            <person name="Zhou Z."/>
            <person name="Liu Y."/>
            <person name="Xu W."/>
            <person name="Pan J."/>
            <person name="Luo Z.H."/>
            <person name="Li M."/>
        </authorList>
    </citation>
    <scope>NUCLEOTIDE SEQUENCE [LARGE SCALE GENOMIC DNA]</scope>
    <source>
        <strain evidence="1">SpSt-125</strain>
    </source>
</reference>
<dbReference type="AlphaFoldDB" id="A0A7J2U2S7"/>
<organism evidence="1">
    <name type="scientific">Ignisphaera aggregans</name>
    <dbReference type="NCBI Taxonomy" id="334771"/>
    <lineage>
        <taxon>Archaea</taxon>
        <taxon>Thermoproteota</taxon>
        <taxon>Thermoprotei</taxon>
        <taxon>Desulfurococcales</taxon>
        <taxon>Desulfurococcaceae</taxon>
        <taxon>Ignisphaera</taxon>
    </lineage>
</organism>
<evidence type="ECO:0000313" key="1">
    <source>
        <dbReference type="EMBL" id="HEM66482.1"/>
    </source>
</evidence>
<evidence type="ECO:0008006" key="2">
    <source>
        <dbReference type="Google" id="ProtNLM"/>
    </source>
</evidence>
<gene>
    <name evidence="1" type="ORF">ENO26_02770</name>
</gene>
<accession>A0A7J2U2S7</accession>
<comment type="caution">
    <text evidence="1">The sequence shown here is derived from an EMBL/GenBank/DDBJ whole genome shotgun (WGS) entry which is preliminary data.</text>
</comment>
<dbReference type="EMBL" id="DSEU01000017">
    <property type="protein sequence ID" value="HEM66482.1"/>
    <property type="molecule type" value="Genomic_DNA"/>
</dbReference>
<protein>
    <recommendedName>
        <fullName evidence="2">Retroviral-like aspartic protease</fullName>
    </recommendedName>
</protein>
<name>A0A7J2U2S7_9CREN</name>
<sequence length="135" mass="15339">MRVVKEVRIRFMDREANAIALFDTASSYTVIRRGFFEKVFGATWTPMPRPVKLYLINGRFVESDKYAAVTIVIDDVKLSPPETVLILDEFVEEIEFEGRRIRMPDIIIGAGTTDKYSIVLDPKEGVKVLEAGLLL</sequence>
<proteinExistence type="predicted"/>